<dbReference type="Proteomes" id="UP000001299">
    <property type="component" value="Plasmid pCY186"/>
</dbReference>
<dbReference type="SUPFAM" id="SSF46785">
    <property type="entry name" value="Winged helix' DNA-binding domain"/>
    <property type="match status" value="1"/>
</dbReference>
<dbReference type="AlphaFoldDB" id="E0S4Z6"/>
<proteinExistence type="predicted"/>
<dbReference type="InterPro" id="IPR036388">
    <property type="entry name" value="WH-like_DNA-bd_sf"/>
</dbReference>
<name>E0S4Z6_BUTPB</name>
<keyword evidence="3" id="KW-1185">Reference proteome</keyword>
<dbReference type="HOGENOM" id="CLU_2631492_0_0_9"/>
<dbReference type="InterPro" id="IPR036390">
    <property type="entry name" value="WH_DNA-bd_sf"/>
</dbReference>
<dbReference type="Pfam" id="PF08279">
    <property type="entry name" value="HTH_11"/>
    <property type="match status" value="1"/>
</dbReference>
<dbReference type="RefSeq" id="WP_013283126.1">
    <property type="nucleotide sequence ID" value="NC_014390.1"/>
</dbReference>
<feature type="domain" description="Helix-turn-helix type 11" evidence="1">
    <location>
        <begin position="15"/>
        <end position="51"/>
    </location>
</feature>
<protein>
    <submittedName>
        <fullName evidence="2">HTH domain-containing protein</fullName>
    </submittedName>
</protein>
<keyword evidence="2" id="KW-0614">Plasmid</keyword>
<reference evidence="2 3" key="1">
    <citation type="journal article" date="2010" name="PLoS ONE">
        <title>The glycobiome of the rumen bacterium Butyrivibrio proteoclasticus B316(T) highlights adaptation to a polysaccharide-rich environment.</title>
        <authorList>
            <person name="Kelly W.J."/>
            <person name="Leahy S.C."/>
            <person name="Altermann E."/>
            <person name="Yeoman C.J."/>
            <person name="Dunne J.C."/>
            <person name="Kong Z."/>
            <person name="Pacheco D.M."/>
            <person name="Li D."/>
            <person name="Noel S.J."/>
            <person name="Moon C.D."/>
            <person name="Cookson A.L."/>
            <person name="Attwood G.T."/>
        </authorList>
    </citation>
    <scope>NUCLEOTIDE SEQUENCE [LARGE SCALE GENOMIC DNA]</scope>
    <source>
        <strain evidence="3">ATCC 51982 / DSM 14932 / B316</strain>
        <plasmid evidence="3">Plasmid pCY186</plasmid>
    </source>
</reference>
<dbReference type="EMBL" id="CP001813">
    <property type="protein sequence ID" value="ADL36478.1"/>
    <property type="molecule type" value="Genomic_DNA"/>
</dbReference>
<sequence length="77" mass="9102">MMIRSTDKAARLLCINEYLNTGKNINLQSLADDFGVSKRTIQRDMDEIKAFYANEIVREGKYRNVYFDKRTNSYRLD</sequence>
<dbReference type="eggNOG" id="COG2378">
    <property type="taxonomic scope" value="Bacteria"/>
</dbReference>
<gene>
    <name evidence="2" type="ordered locus">bpr_IV113</name>
</gene>
<dbReference type="KEGG" id="bpb:bpr_IV113"/>
<evidence type="ECO:0000313" key="3">
    <source>
        <dbReference type="Proteomes" id="UP000001299"/>
    </source>
</evidence>
<evidence type="ECO:0000313" key="2">
    <source>
        <dbReference type="EMBL" id="ADL36478.1"/>
    </source>
</evidence>
<dbReference type="InterPro" id="IPR013196">
    <property type="entry name" value="HTH_11"/>
</dbReference>
<geneLocation type="plasmid" evidence="2 3">
    <name>pCY186</name>
</geneLocation>
<evidence type="ECO:0000259" key="1">
    <source>
        <dbReference type="Pfam" id="PF08279"/>
    </source>
</evidence>
<accession>E0S4Z6</accession>
<organism evidence="2 3">
    <name type="scientific">Butyrivibrio proteoclasticus (strain ATCC 51982 / DSM 14932 / B316)</name>
    <name type="common">Clostridium proteoclasticum</name>
    <dbReference type="NCBI Taxonomy" id="515622"/>
    <lineage>
        <taxon>Bacteria</taxon>
        <taxon>Bacillati</taxon>
        <taxon>Bacillota</taxon>
        <taxon>Clostridia</taxon>
        <taxon>Lachnospirales</taxon>
        <taxon>Lachnospiraceae</taxon>
        <taxon>Butyrivibrio</taxon>
    </lineage>
</organism>
<dbReference type="Gene3D" id="1.10.10.10">
    <property type="entry name" value="Winged helix-like DNA-binding domain superfamily/Winged helix DNA-binding domain"/>
    <property type="match status" value="1"/>
</dbReference>